<sequence length="36" mass="3989">MLDSRIRLLAASCSMMWAVQPVMRAATKIGVSKPIR</sequence>
<evidence type="ECO:0000313" key="2">
    <source>
        <dbReference type="Proteomes" id="UP000006138"/>
    </source>
</evidence>
<dbReference type="EMBL" id="CP002896">
    <property type="protein sequence ID" value="AEK45987.1"/>
    <property type="molecule type" value="Genomic_DNA"/>
</dbReference>
<keyword evidence="2" id="KW-1185">Reference proteome</keyword>
<gene>
    <name evidence="1" type="ordered locus">RAM_37600</name>
</gene>
<organism evidence="1 2">
    <name type="scientific">Amycolatopsis mediterranei (strain S699)</name>
    <name type="common">Nocardia mediterranei</name>
    <dbReference type="NCBI Taxonomy" id="713604"/>
    <lineage>
        <taxon>Bacteria</taxon>
        <taxon>Bacillati</taxon>
        <taxon>Actinomycetota</taxon>
        <taxon>Actinomycetes</taxon>
        <taxon>Pseudonocardiales</taxon>
        <taxon>Pseudonocardiaceae</taxon>
        <taxon>Amycolatopsis</taxon>
    </lineage>
</organism>
<reference evidence="1 2" key="1">
    <citation type="journal article" date="2011" name="J. Bacteriol.">
        <title>Whole genome sequence of the rifamycin B-producing strain Amycolatopsis mediterranei S699.</title>
        <authorList>
            <person name="Verma M."/>
            <person name="Kaur J."/>
            <person name="Kumar M."/>
            <person name="Kumari K."/>
            <person name="Saxena A."/>
            <person name="Anand S."/>
            <person name="Nigam A."/>
            <person name="Ravi V."/>
            <person name="Raghuvanshi S."/>
            <person name="Khurana P."/>
            <person name="Tyagi A.K."/>
            <person name="Khurana J.P."/>
            <person name="Lal R."/>
        </authorList>
    </citation>
    <scope>NUCLEOTIDE SEQUENCE [LARGE SCALE GENOMIC DNA]</scope>
    <source>
        <strain evidence="1 2">S699</strain>
    </source>
</reference>
<dbReference type="Proteomes" id="UP000006138">
    <property type="component" value="Chromosome"/>
</dbReference>
<accession>A0A9R0P400</accession>
<dbReference type="AlphaFoldDB" id="A0A9R0P400"/>
<proteinExistence type="predicted"/>
<name>A0A9R0P400_AMYMS</name>
<dbReference type="KEGG" id="amn:RAM_37600"/>
<protein>
    <submittedName>
        <fullName evidence="1">Uncharacterized protein</fullName>
    </submittedName>
</protein>
<evidence type="ECO:0000313" key="1">
    <source>
        <dbReference type="EMBL" id="AEK45987.1"/>
    </source>
</evidence>